<dbReference type="SUPFAM" id="SSF52507">
    <property type="entry name" value="Homo-oligomeric flavin-containing Cys decarboxylases, HFCD"/>
    <property type="match status" value="1"/>
</dbReference>
<dbReference type="EMBL" id="CP000393">
    <property type="protein sequence ID" value="ABG50794.1"/>
    <property type="molecule type" value="Genomic_DNA"/>
</dbReference>
<sequence length="110" mass="12221">MPAEVTKQKKFWREQARVETNSKLYCHPWQYLGANIASSSYRTQGMGTVSKLAAGFSSDLLESASDVQLKEGGKLILVPREIPLSLINLRNLTEARRSRSKNCPSNPGLV</sequence>
<proteinExistence type="predicted"/>
<gene>
    <name evidence="2" type="ordered locus">Tery_1508</name>
</gene>
<organism evidence="2">
    <name type="scientific">Trichodesmium erythraeum (strain IMS101)</name>
    <dbReference type="NCBI Taxonomy" id="203124"/>
    <lineage>
        <taxon>Bacteria</taxon>
        <taxon>Bacillati</taxon>
        <taxon>Cyanobacteriota</taxon>
        <taxon>Cyanophyceae</taxon>
        <taxon>Oscillatoriophycideae</taxon>
        <taxon>Oscillatoriales</taxon>
        <taxon>Microcoleaceae</taxon>
        <taxon>Trichodesmium</taxon>
    </lineage>
</organism>
<accession>Q115N0</accession>
<name>Q115N0_TRIEI</name>
<dbReference type="InterPro" id="IPR036551">
    <property type="entry name" value="Flavin_trans-like"/>
</dbReference>
<dbReference type="KEGG" id="ter:Tery_1508"/>
<dbReference type="STRING" id="203124.Tery_1508"/>
<dbReference type="AlphaFoldDB" id="Q115N0"/>
<dbReference type="GO" id="GO:0016829">
    <property type="term" value="F:lyase activity"/>
    <property type="evidence" value="ECO:0007669"/>
    <property type="project" value="UniProtKB-KW"/>
</dbReference>
<dbReference type="Pfam" id="PF02441">
    <property type="entry name" value="Flavoprotein"/>
    <property type="match status" value="1"/>
</dbReference>
<dbReference type="eggNOG" id="COG0163">
    <property type="taxonomic scope" value="Bacteria"/>
</dbReference>
<feature type="domain" description="Flavoprotein" evidence="1">
    <location>
        <begin position="46"/>
        <end position="94"/>
    </location>
</feature>
<keyword evidence="2" id="KW-0456">Lyase</keyword>
<reference evidence="2" key="1">
    <citation type="submission" date="2006-06" db="EMBL/GenBank/DDBJ databases">
        <title>Complete sequence of Trichodesmium erythraeum IMS101.</title>
        <authorList>
            <consortium name="US DOE Joint Genome Institute"/>
            <person name="Copeland A."/>
            <person name="Lucas S."/>
            <person name="Lapidus A."/>
            <person name="Barry K."/>
            <person name="Detter J.C."/>
            <person name="Glavina del Rio T."/>
            <person name="Hammon N."/>
            <person name="Israni S."/>
            <person name="Dalin E."/>
            <person name="Tice H."/>
            <person name="Pitluck S."/>
            <person name="Kiss H."/>
            <person name="Munk A.C."/>
            <person name="Brettin T."/>
            <person name="Bruce D."/>
            <person name="Han C."/>
            <person name="Tapia R."/>
            <person name="Gilna P."/>
            <person name="Schmutz J."/>
            <person name="Larimer F."/>
            <person name="Land M."/>
            <person name="Hauser L."/>
            <person name="Kyrpides N."/>
            <person name="Kim E."/>
            <person name="Richardson P."/>
        </authorList>
    </citation>
    <scope>NUCLEOTIDE SEQUENCE [LARGE SCALE GENOMIC DNA]</scope>
    <source>
        <strain evidence="2">IMS101</strain>
    </source>
</reference>
<dbReference type="InterPro" id="IPR003382">
    <property type="entry name" value="Flavoprotein"/>
</dbReference>
<dbReference type="Gene3D" id="3.40.50.1950">
    <property type="entry name" value="Flavin prenyltransferase-like"/>
    <property type="match status" value="1"/>
</dbReference>
<evidence type="ECO:0000313" key="2">
    <source>
        <dbReference type="EMBL" id="ABG50794.1"/>
    </source>
</evidence>
<evidence type="ECO:0000259" key="1">
    <source>
        <dbReference type="Pfam" id="PF02441"/>
    </source>
</evidence>
<protein>
    <submittedName>
        <fullName evidence="2">3-octaprenyl-4-hydroxybenzoate carboxy-lyase</fullName>
    </submittedName>
</protein>
<dbReference type="HOGENOM" id="CLU_2169969_0_0_3"/>